<sequence>MKLTLALLALLSGLAALPAQADEAPLTLSFGDFFARPIGPLGLQPTPQLLAAQGKPVRLVGYMVQREQPQAGQFLFTPRPVTMAEHADGEADDLPATTVTVLLPEGQRERLVAFRPGALVLQGRLDYGPAEVEPGRVSWLRLQLTANALESAASPAVSHSH</sequence>
<dbReference type="AlphaFoldDB" id="A0A254MY28"/>
<reference evidence="2 3" key="1">
    <citation type="journal article" date="2007" name="Int. J. Syst. Evol. Microbiol.">
        <title>Description of Pelomonas aquatica sp. nov. and Pelomonas puraquae sp. nov., isolated from industrial and haemodialysis water.</title>
        <authorList>
            <person name="Gomila M."/>
            <person name="Bowien B."/>
            <person name="Falsen E."/>
            <person name="Moore E.R."/>
            <person name="Lalucat J."/>
        </authorList>
    </citation>
    <scope>NUCLEOTIDE SEQUENCE [LARGE SCALE GENOMIC DNA]</scope>
    <source>
        <strain evidence="2 3">CCUG 52769</strain>
    </source>
</reference>
<evidence type="ECO:0008006" key="4">
    <source>
        <dbReference type="Google" id="ProtNLM"/>
    </source>
</evidence>
<dbReference type="EMBL" id="NISI01000020">
    <property type="protein sequence ID" value="OWQ98627.1"/>
    <property type="molecule type" value="Genomic_DNA"/>
</dbReference>
<name>A0A254MY28_9BURK</name>
<keyword evidence="1" id="KW-0732">Signal</keyword>
<dbReference type="OrthoDB" id="9151260at2"/>
<evidence type="ECO:0000313" key="2">
    <source>
        <dbReference type="EMBL" id="OWQ98627.1"/>
    </source>
</evidence>
<gene>
    <name evidence="2" type="ORF">CDO81_26315</name>
</gene>
<keyword evidence="3" id="KW-1185">Reference proteome</keyword>
<feature type="signal peptide" evidence="1">
    <location>
        <begin position="1"/>
        <end position="21"/>
    </location>
</feature>
<feature type="chain" id="PRO_5012513227" description="DUF3299 domain-containing protein" evidence="1">
    <location>
        <begin position="22"/>
        <end position="161"/>
    </location>
</feature>
<dbReference type="RefSeq" id="WP_088486239.1">
    <property type="nucleotide sequence ID" value="NZ_JBCNLH010000007.1"/>
</dbReference>
<dbReference type="Proteomes" id="UP000197446">
    <property type="component" value="Unassembled WGS sequence"/>
</dbReference>
<protein>
    <recommendedName>
        <fullName evidence="4">DUF3299 domain-containing protein</fullName>
    </recommendedName>
</protein>
<evidence type="ECO:0000313" key="3">
    <source>
        <dbReference type="Proteomes" id="UP000197446"/>
    </source>
</evidence>
<accession>A0A254MY28</accession>
<proteinExistence type="predicted"/>
<comment type="caution">
    <text evidence="2">The sequence shown here is derived from an EMBL/GenBank/DDBJ whole genome shotgun (WGS) entry which is preliminary data.</text>
</comment>
<organism evidence="2 3">
    <name type="scientific">Roseateles puraquae</name>
    <dbReference type="NCBI Taxonomy" id="431059"/>
    <lineage>
        <taxon>Bacteria</taxon>
        <taxon>Pseudomonadati</taxon>
        <taxon>Pseudomonadota</taxon>
        <taxon>Betaproteobacteria</taxon>
        <taxon>Burkholderiales</taxon>
        <taxon>Sphaerotilaceae</taxon>
        <taxon>Roseateles</taxon>
    </lineage>
</organism>
<evidence type="ECO:0000256" key="1">
    <source>
        <dbReference type="SAM" id="SignalP"/>
    </source>
</evidence>